<evidence type="ECO:0000313" key="3">
    <source>
        <dbReference type="EMBL" id="MBB5817496.1"/>
    </source>
</evidence>
<feature type="chain" id="PRO_5039258646" description="Peptidase" evidence="2">
    <location>
        <begin position="27"/>
        <end position="377"/>
    </location>
</feature>
<protein>
    <recommendedName>
        <fullName evidence="5">Peptidase</fullName>
    </recommendedName>
</protein>
<keyword evidence="1" id="KW-1133">Transmembrane helix</keyword>
<keyword evidence="4" id="KW-1185">Reference proteome</keyword>
<keyword evidence="1" id="KW-0812">Transmembrane</keyword>
<comment type="caution">
    <text evidence="3">The sequence shown here is derived from an EMBL/GenBank/DDBJ whole genome shotgun (WGS) entry which is preliminary data.</text>
</comment>
<evidence type="ECO:0000313" key="4">
    <source>
        <dbReference type="Proteomes" id="UP000540685"/>
    </source>
</evidence>
<keyword evidence="1" id="KW-0472">Membrane</keyword>
<feature type="signal peptide" evidence="2">
    <location>
        <begin position="1"/>
        <end position="26"/>
    </location>
</feature>
<organism evidence="3 4">
    <name type="scientific">Streptosporangium becharense</name>
    <dbReference type="NCBI Taxonomy" id="1816182"/>
    <lineage>
        <taxon>Bacteria</taxon>
        <taxon>Bacillati</taxon>
        <taxon>Actinomycetota</taxon>
        <taxon>Actinomycetes</taxon>
        <taxon>Streptosporangiales</taxon>
        <taxon>Streptosporangiaceae</taxon>
        <taxon>Streptosporangium</taxon>
    </lineage>
</organism>
<sequence>MPDPALRRPTLAAVLCVLLLHGTAGAPAAASAGHAAAATAAAGAILVHPAGAVNGAVPGRVAADGAIGIRLLEIPANRADDPRARYFIVDHVNPGTTFTRRLEVHSTSPKPQRVELYAAAADIKGSRFTFAPERTANELSSWITLDRAAVDLPARGSARVKATVAVPEWAGKAERYAVIWAQVSSAQPGPQGNVAIVNRVGIRAYLDVGPGGEPASDFTIGDVVPLRAEDGRPQVTVAVANTGHRALDIEGRLSLSGGPSSMSAGPFPVSRGTTLAPGGRGEVVVPLGVDLPSGPWKFRLTLRSGRVEHTETGTLTLPEKAGAWGLPAVRGFPLTPVLTATGLLAVAVAVALLLVLRARRLRTRPEVPAGHPPDGFA</sequence>
<accession>A0A7W9MEH8</accession>
<evidence type="ECO:0008006" key="5">
    <source>
        <dbReference type="Google" id="ProtNLM"/>
    </source>
</evidence>
<name>A0A7W9MEH8_9ACTN</name>
<dbReference type="Proteomes" id="UP000540685">
    <property type="component" value="Unassembled WGS sequence"/>
</dbReference>
<evidence type="ECO:0000256" key="2">
    <source>
        <dbReference type="SAM" id="SignalP"/>
    </source>
</evidence>
<reference evidence="3 4" key="1">
    <citation type="submission" date="2020-08" db="EMBL/GenBank/DDBJ databases">
        <title>Sequencing the genomes of 1000 actinobacteria strains.</title>
        <authorList>
            <person name="Klenk H.-P."/>
        </authorList>
    </citation>
    <scope>NUCLEOTIDE SEQUENCE [LARGE SCALE GENOMIC DNA]</scope>
    <source>
        <strain evidence="3 4">DSM 46887</strain>
    </source>
</reference>
<feature type="transmembrane region" description="Helical" evidence="1">
    <location>
        <begin position="337"/>
        <end position="356"/>
    </location>
</feature>
<dbReference type="RefSeq" id="WP_246473338.1">
    <property type="nucleotide sequence ID" value="NZ_JACHMP010000001.1"/>
</dbReference>
<proteinExistence type="predicted"/>
<evidence type="ECO:0000256" key="1">
    <source>
        <dbReference type="SAM" id="Phobius"/>
    </source>
</evidence>
<dbReference type="EMBL" id="JACHMP010000001">
    <property type="protein sequence ID" value="MBB5817496.1"/>
    <property type="molecule type" value="Genomic_DNA"/>
</dbReference>
<dbReference type="AlphaFoldDB" id="A0A7W9MEH8"/>
<keyword evidence="2" id="KW-0732">Signal</keyword>
<gene>
    <name evidence="3" type="ORF">F4562_000558</name>
</gene>